<proteinExistence type="predicted"/>
<gene>
    <name evidence="1" type="ORF">LCGC14_1646530</name>
</gene>
<reference evidence="1" key="1">
    <citation type="journal article" date="2015" name="Nature">
        <title>Complex archaea that bridge the gap between prokaryotes and eukaryotes.</title>
        <authorList>
            <person name="Spang A."/>
            <person name="Saw J.H."/>
            <person name="Jorgensen S.L."/>
            <person name="Zaremba-Niedzwiedzka K."/>
            <person name="Martijn J."/>
            <person name="Lind A.E."/>
            <person name="van Eijk R."/>
            <person name="Schleper C."/>
            <person name="Guy L."/>
            <person name="Ettema T.J."/>
        </authorList>
    </citation>
    <scope>NUCLEOTIDE SEQUENCE</scope>
</reference>
<organism evidence="1">
    <name type="scientific">marine sediment metagenome</name>
    <dbReference type="NCBI Taxonomy" id="412755"/>
    <lineage>
        <taxon>unclassified sequences</taxon>
        <taxon>metagenomes</taxon>
        <taxon>ecological metagenomes</taxon>
    </lineage>
</organism>
<feature type="non-terminal residue" evidence="1">
    <location>
        <position position="1"/>
    </location>
</feature>
<dbReference type="AlphaFoldDB" id="A0A0F9HY20"/>
<comment type="caution">
    <text evidence="1">The sequence shown here is derived from an EMBL/GenBank/DDBJ whole genome shotgun (WGS) entry which is preliminary data.</text>
</comment>
<name>A0A0F9HY20_9ZZZZ</name>
<evidence type="ECO:0000313" key="1">
    <source>
        <dbReference type="EMBL" id="KKM20336.1"/>
    </source>
</evidence>
<dbReference type="EMBL" id="LAZR01013789">
    <property type="protein sequence ID" value="KKM20336.1"/>
    <property type="molecule type" value="Genomic_DNA"/>
</dbReference>
<protein>
    <submittedName>
        <fullName evidence="1">Uncharacterized protein</fullName>
    </submittedName>
</protein>
<sequence length="661" mass="70029">TPTGNQDGATKKYVDDLTDLSLLNNSMVDALHRHSELSASDGTPDQAVVVDATGQVGIGKDSPDSVFHIKANIAGSVGSHSAGQIIIQNPTDNVTSTVVITGYESDGDGNPDQQLWYLGSSSSSNTDIIYLNRRNAKLALGTNNTTRITILGNGNVGIGTASPLAQFHVKGLSDEIQTIIQAYSTQTANIVEVQESGGGALLAVLGDGGISQVVTIPDTGARNINTFNTTFSGNYTTNGNAGTQFYTAITSPSPTGGRKIRGVRAFVDIQTVWNQPLATVVAFENTYQVGISNSTTGLIIGNNAQFAVSDNRTNITVTDAVGFRSTAQLGNMASVAISNLKHFEVVDALGTNPILTNQYGLYVNSLTRGDTLNYAIFTNVGLNQLGDQLKIDLVADKIGLIIQAHSTQTANIVEIQDSSSNVDISFLGGGASFNVQLNDADFIIAGDTEANLFRVDAGLDAVRLGDWDTNYTNFAIDGEVTFAGAARVMRSIDLEPVLATRPAANPPGEGTEDSFQTHDFNASTDESVYFHLELPHDYADAGTVHVHFDFFVDTAPASAKSVVWGVEYKKQSIGDNFDFGAGTTIGYTQISITTGTPANDKKVHQSAEVNLTVTGFVAGDYILLRLFRDADGTGGTDDFAADARVLDYHIEYLSDRLGEAT</sequence>
<accession>A0A0F9HY20</accession>